<keyword evidence="2" id="KW-1185">Reference proteome</keyword>
<comment type="caution">
    <text evidence="1">The sequence shown here is derived from an EMBL/GenBank/DDBJ whole genome shotgun (WGS) entry which is preliminary data.</text>
</comment>
<evidence type="ECO:0000313" key="1">
    <source>
        <dbReference type="EMBL" id="KAL1868330.1"/>
    </source>
</evidence>
<evidence type="ECO:0000313" key="2">
    <source>
        <dbReference type="Proteomes" id="UP001583193"/>
    </source>
</evidence>
<dbReference type="Proteomes" id="UP001583193">
    <property type="component" value="Unassembled WGS sequence"/>
</dbReference>
<sequence length="253" mass="28325">MTTSTKTVETDIAYLQREVRSLAARVRMLESPRILENTSLSTAKITDSLSDPKWIINPPQSPTYVGPTSAEFGLEPSRSQLRNVMAKAAEVLGTEGLDDSREHSFTALHCLNNNDPLLALRLEEALRLLDVFHDAVGILYPCVDLDAVRAYTIEFYRNSNAHSIGPINDDWFYARDVQVLKIILATALLAETHGKSPHAAKLADSVQDKFASRLKIVTVDMKELLILVLLVSFRTEYLKAYMERCLCSTRITN</sequence>
<organism evidence="1 2">
    <name type="scientific">Paecilomyces lecythidis</name>
    <dbReference type="NCBI Taxonomy" id="3004212"/>
    <lineage>
        <taxon>Eukaryota</taxon>
        <taxon>Fungi</taxon>
        <taxon>Dikarya</taxon>
        <taxon>Ascomycota</taxon>
        <taxon>Pezizomycotina</taxon>
        <taxon>Eurotiomycetes</taxon>
        <taxon>Eurotiomycetidae</taxon>
        <taxon>Eurotiales</taxon>
        <taxon>Thermoascaceae</taxon>
        <taxon>Paecilomyces</taxon>
    </lineage>
</organism>
<protein>
    <submittedName>
        <fullName evidence="1">Uncharacterized protein</fullName>
    </submittedName>
</protein>
<accession>A0ABR3WXB8</accession>
<name>A0ABR3WXB8_9EURO</name>
<gene>
    <name evidence="1" type="ORF">Plec18167_008255</name>
</gene>
<proteinExistence type="predicted"/>
<dbReference type="EMBL" id="JAVDPF010000039">
    <property type="protein sequence ID" value="KAL1868330.1"/>
    <property type="molecule type" value="Genomic_DNA"/>
</dbReference>
<reference evidence="1 2" key="1">
    <citation type="journal article" date="2024" name="IMA Fungus">
        <title>IMA Genome - F19 : A genome assembly and annotation guide to empower mycologists, including annotated draft genome sequences of Ceratocystis pirilliformis, Diaporthe australafricana, Fusarium ophioides, Paecilomyces lecythidis, and Sporothrix stenoceras.</title>
        <authorList>
            <person name="Aylward J."/>
            <person name="Wilson A.M."/>
            <person name="Visagie C.M."/>
            <person name="Spraker J."/>
            <person name="Barnes I."/>
            <person name="Buitendag C."/>
            <person name="Ceriani C."/>
            <person name="Del Mar Angel L."/>
            <person name="du Plessis D."/>
            <person name="Fuchs T."/>
            <person name="Gasser K."/>
            <person name="Kramer D."/>
            <person name="Li W."/>
            <person name="Munsamy K."/>
            <person name="Piso A."/>
            <person name="Price J.L."/>
            <person name="Sonnekus B."/>
            <person name="Thomas C."/>
            <person name="van der Nest A."/>
            <person name="van Dijk A."/>
            <person name="van Heerden A."/>
            <person name="van Vuuren N."/>
            <person name="Yilmaz N."/>
            <person name="Duong T.A."/>
            <person name="van der Merwe N.A."/>
            <person name="Wingfield M.J."/>
            <person name="Wingfield B.D."/>
        </authorList>
    </citation>
    <scope>NUCLEOTIDE SEQUENCE [LARGE SCALE GENOMIC DNA]</scope>
    <source>
        <strain evidence="1 2">CMW 18167</strain>
    </source>
</reference>